<dbReference type="GO" id="GO:0003755">
    <property type="term" value="F:peptidyl-prolyl cis-trans isomerase activity"/>
    <property type="evidence" value="ECO:0007669"/>
    <property type="project" value="UniProtKB-EC"/>
</dbReference>
<evidence type="ECO:0000256" key="2">
    <source>
        <dbReference type="ARBA" id="ARBA00005464"/>
    </source>
</evidence>
<dbReference type="PROSITE" id="PS50059">
    <property type="entry name" value="FKBP_PPIASE"/>
    <property type="match status" value="1"/>
</dbReference>
<protein>
    <recommendedName>
        <fullName evidence="4 11">Trigger factor</fullName>
        <shortName evidence="11">TF</shortName>
        <ecNumber evidence="3 11">5.2.1.8</ecNumber>
    </recommendedName>
    <alternativeName>
        <fullName evidence="10 11">PPIase</fullName>
    </alternativeName>
</protein>
<feature type="domain" description="PPIase FKBP-type" evidence="14">
    <location>
        <begin position="161"/>
        <end position="246"/>
    </location>
</feature>
<accession>A0ABR9BYX6</accession>
<gene>
    <name evidence="11 15" type="primary">tig</name>
    <name evidence="15" type="ORF">IFT38_12215</name>
</gene>
<dbReference type="InterPro" id="IPR036611">
    <property type="entry name" value="Trigger_fac_ribosome-bd_sf"/>
</dbReference>
<dbReference type="SUPFAM" id="SSF102735">
    <property type="entry name" value="Trigger factor ribosome-binding domain"/>
    <property type="match status" value="1"/>
</dbReference>
<evidence type="ECO:0000256" key="1">
    <source>
        <dbReference type="ARBA" id="ARBA00000971"/>
    </source>
</evidence>
<keyword evidence="5 11" id="KW-0132">Cell division</keyword>
<dbReference type="NCBIfam" id="TIGR00115">
    <property type="entry name" value="tig"/>
    <property type="match status" value="1"/>
</dbReference>
<dbReference type="Gene3D" id="3.30.70.1050">
    <property type="entry name" value="Trigger factor ribosome-binding domain"/>
    <property type="match status" value="1"/>
</dbReference>
<dbReference type="PIRSF" id="PIRSF003095">
    <property type="entry name" value="Trigger_factor"/>
    <property type="match status" value="1"/>
</dbReference>
<dbReference type="PANTHER" id="PTHR30560">
    <property type="entry name" value="TRIGGER FACTOR CHAPERONE AND PEPTIDYL-PROLYL CIS/TRANS ISOMERASE"/>
    <property type="match status" value="1"/>
</dbReference>
<dbReference type="Gene3D" id="1.10.3120.10">
    <property type="entry name" value="Trigger factor, C-terminal domain"/>
    <property type="match status" value="1"/>
</dbReference>
<evidence type="ECO:0000256" key="12">
    <source>
        <dbReference type="PROSITE-ProRule" id="PRU00277"/>
    </source>
</evidence>
<sequence>MQVSVENTSALERRMTIGVPAERIEAEVNKRLQQTARNAKIPGFRPGKVPMSVIRQRYEADARQEALGNVIQASFYEAVVEQKLNPAGAPAVEPKVFEKGKDLEYIATFEVFPEFEVGAFDSIEVERLSADVADSDLDNMLEVLRKQNVRYEQVERAAQTEDQLNIDFVGKIEGEAFSGGSASGTQLVLGSGRMIPGFEDGLVGARAGEEKVLNLNFPEDYQNLELAGKAAEFTVTVNSVSEAKLPELNEEFFGQFGIKETGLDGFRAEVRKNMERELRQAIKAKIKNQVMDGLVSTNPIEVPKALLDNEVDRLRVQAVQQFGGNIKPDQLPAELFTEQAKRRVVLGLIVAEVVKQNELKPDEARVRELIQEMASAYQEPEQVVSWYYKNDEQLNEVRSVVLEEQVVDTVLQKAKVTDKAVSYEEAVKPAEAAQAD</sequence>
<comment type="function">
    <text evidence="11">Involved in protein export. Acts as a chaperone by maintaining the newly synthesized protein in an open conformation. Functions as a peptidyl-prolyl cis-trans isomerase.</text>
</comment>
<comment type="similarity">
    <text evidence="2 11 13">Belongs to the FKBP-type PPIase family. Tig subfamily.</text>
</comment>
<keyword evidence="7 11" id="KW-0143">Chaperone</keyword>
<dbReference type="PANTHER" id="PTHR30560:SF3">
    <property type="entry name" value="TRIGGER FACTOR-LIKE PROTEIN TIG, CHLOROPLASTIC"/>
    <property type="match status" value="1"/>
</dbReference>
<evidence type="ECO:0000256" key="3">
    <source>
        <dbReference type="ARBA" id="ARBA00013194"/>
    </source>
</evidence>
<dbReference type="HAMAP" id="MF_00303">
    <property type="entry name" value="Trigger_factor_Tig"/>
    <property type="match status" value="1"/>
</dbReference>
<keyword evidence="8 11" id="KW-0413">Isomerase</keyword>
<evidence type="ECO:0000256" key="4">
    <source>
        <dbReference type="ARBA" id="ARBA00016902"/>
    </source>
</evidence>
<dbReference type="InterPro" id="IPR001179">
    <property type="entry name" value="PPIase_FKBP_dom"/>
</dbReference>
<dbReference type="Pfam" id="PF05698">
    <property type="entry name" value="Trigger_C"/>
    <property type="match status" value="1"/>
</dbReference>
<evidence type="ECO:0000259" key="14">
    <source>
        <dbReference type="PROSITE" id="PS50059"/>
    </source>
</evidence>
<dbReference type="InterPro" id="IPR008881">
    <property type="entry name" value="Trigger_fac_ribosome-bd_bac"/>
</dbReference>
<dbReference type="InterPro" id="IPR027304">
    <property type="entry name" value="Trigger_fact/SurA_dom_sf"/>
</dbReference>
<evidence type="ECO:0000256" key="8">
    <source>
        <dbReference type="ARBA" id="ARBA00023235"/>
    </source>
</evidence>
<dbReference type="EMBL" id="JACYWZ010000004">
    <property type="protein sequence ID" value="MBD8770301.1"/>
    <property type="molecule type" value="Genomic_DNA"/>
</dbReference>
<evidence type="ECO:0000256" key="7">
    <source>
        <dbReference type="ARBA" id="ARBA00023186"/>
    </source>
</evidence>
<dbReference type="Proteomes" id="UP000620025">
    <property type="component" value="Unassembled WGS sequence"/>
</dbReference>
<dbReference type="SUPFAM" id="SSF109998">
    <property type="entry name" value="Triger factor/SurA peptide-binding domain-like"/>
    <property type="match status" value="1"/>
</dbReference>
<comment type="caution">
    <text evidence="15">The sequence shown here is derived from an EMBL/GenBank/DDBJ whole genome shotgun (WGS) entry which is preliminary data.</text>
</comment>
<keyword evidence="11" id="KW-0963">Cytoplasm</keyword>
<dbReference type="RefSeq" id="WP_192067911.1">
    <property type="nucleotide sequence ID" value="NZ_JACYWY010000003.1"/>
</dbReference>
<dbReference type="InterPro" id="IPR046357">
    <property type="entry name" value="PPIase_dom_sf"/>
</dbReference>
<reference evidence="15 16" key="1">
    <citation type="journal article" date="2020" name="FEMS Microbiol. Ecol.">
        <title>Temporal dynamics of bacterial communities during seed development and maturation.</title>
        <authorList>
            <person name="Chesneau G."/>
            <person name="Torres-Cortes G."/>
            <person name="Briand M."/>
            <person name="Darrasse A."/>
            <person name="Preveaux A."/>
            <person name="Marais C."/>
            <person name="Jacques M.A."/>
            <person name="Shade A."/>
            <person name="Barret M."/>
        </authorList>
    </citation>
    <scope>NUCLEOTIDE SEQUENCE [LARGE SCALE GENOMIC DNA]</scope>
    <source>
        <strain evidence="15 16">CFBP13599</strain>
    </source>
</reference>
<evidence type="ECO:0000256" key="9">
    <source>
        <dbReference type="ARBA" id="ARBA00023306"/>
    </source>
</evidence>
<keyword evidence="6 11" id="KW-0697">Rotamase</keyword>
<dbReference type="InterPro" id="IPR037041">
    <property type="entry name" value="Trigger_fac_C_sf"/>
</dbReference>
<comment type="domain">
    <text evidence="11">Consists of 3 domains; the N-terminus binds the ribosome, the middle domain has PPIase activity, while the C-terminus has intrinsic chaperone activity on its own.</text>
</comment>
<dbReference type="SUPFAM" id="SSF54534">
    <property type="entry name" value="FKBP-like"/>
    <property type="match status" value="1"/>
</dbReference>
<proteinExistence type="inferred from homology"/>
<evidence type="ECO:0000256" key="11">
    <source>
        <dbReference type="HAMAP-Rule" id="MF_00303"/>
    </source>
</evidence>
<evidence type="ECO:0000256" key="13">
    <source>
        <dbReference type="RuleBase" id="RU003914"/>
    </source>
</evidence>
<organism evidence="15 16">
    <name type="scientific">Pseudomonas coleopterorum</name>
    <dbReference type="NCBI Taxonomy" id="1605838"/>
    <lineage>
        <taxon>Bacteria</taxon>
        <taxon>Pseudomonadati</taxon>
        <taxon>Pseudomonadota</taxon>
        <taxon>Gammaproteobacteria</taxon>
        <taxon>Pseudomonadales</taxon>
        <taxon>Pseudomonadaceae</taxon>
        <taxon>Pseudomonas</taxon>
    </lineage>
</organism>
<dbReference type="InterPro" id="IPR005215">
    <property type="entry name" value="Trig_fac"/>
</dbReference>
<dbReference type="Pfam" id="PF00254">
    <property type="entry name" value="FKBP_C"/>
    <property type="match status" value="1"/>
</dbReference>
<keyword evidence="16" id="KW-1185">Reference proteome</keyword>
<dbReference type="InterPro" id="IPR008880">
    <property type="entry name" value="Trigger_fac_C"/>
</dbReference>
<dbReference type="Pfam" id="PF05697">
    <property type="entry name" value="Trigger_N"/>
    <property type="match status" value="1"/>
</dbReference>
<keyword evidence="9 11" id="KW-0131">Cell cycle</keyword>
<comment type="subcellular location">
    <subcellularLocation>
        <location evidence="11">Cytoplasm</location>
    </subcellularLocation>
    <text evidence="11">About half TF is bound to the ribosome near the polypeptide exit tunnel while the other half is free in the cytoplasm.</text>
</comment>
<dbReference type="EC" id="5.2.1.8" evidence="3 11"/>
<evidence type="ECO:0000313" key="16">
    <source>
        <dbReference type="Proteomes" id="UP000620025"/>
    </source>
</evidence>
<name>A0ABR9BYX6_9PSED</name>
<evidence type="ECO:0000256" key="5">
    <source>
        <dbReference type="ARBA" id="ARBA00022618"/>
    </source>
</evidence>
<evidence type="ECO:0000313" key="15">
    <source>
        <dbReference type="EMBL" id="MBD8770301.1"/>
    </source>
</evidence>
<comment type="catalytic activity">
    <reaction evidence="1 11 12">
        <text>[protein]-peptidylproline (omega=180) = [protein]-peptidylproline (omega=0)</text>
        <dbReference type="Rhea" id="RHEA:16237"/>
        <dbReference type="Rhea" id="RHEA-COMP:10747"/>
        <dbReference type="Rhea" id="RHEA-COMP:10748"/>
        <dbReference type="ChEBI" id="CHEBI:83833"/>
        <dbReference type="ChEBI" id="CHEBI:83834"/>
        <dbReference type="EC" id="5.2.1.8"/>
    </reaction>
</comment>
<evidence type="ECO:0000256" key="6">
    <source>
        <dbReference type="ARBA" id="ARBA00023110"/>
    </source>
</evidence>
<dbReference type="Gene3D" id="3.10.50.40">
    <property type="match status" value="1"/>
</dbReference>
<evidence type="ECO:0000256" key="10">
    <source>
        <dbReference type="ARBA" id="ARBA00029986"/>
    </source>
</evidence>